<dbReference type="Gramene" id="Bo1g116280.1">
    <property type="protein sequence ID" value="Bo1g116280.1"/>
    <property type="gene ID" value="Bo1g116280"/>
</dbReference>
<reference evidence="1" key="2">
    <citation type="submission" date="2015-03" db="UniProtKB">
        <authorList>
            <consortium name="EnsemblPlants"/>
        </authorList>
    </citation>
    <scope>IDENTIFICATION</scope>
</reference>
<organism evidence="1 2">
    <name type="scientific">Brassica oleracea var. oleracea</name>
    <dbReference type="NCBI Taxonomy" id="109376"/>
    <lineage>
        <taxon>Eukaryota</taxon>
        <taxon>Viridiplantae</taxon>
        <taxon>Streptophyta</taxon>
        <taxon>Embryophyta</taxon>
        <taxon>Tracheophyta</taxon>
        <taxon>Spermatophyta</taxon>
        <taxon>Magnoliopsida</taxon>
        <taxon>eudicotyledons</taxon>
        <taxon>Gunneridae</taxon>
        <taxon>Pentapetalae</taxon>
        <taxon>rosids</taxon>
        <taxon>malvids</taxon>
        <taxon>Brassicales</taxon>
        <taxon>Brassicaceae</taxon>
        <taxon>Brassiceae</taxon>
        <taxon>Brassica</taxon>
    </lineage>
</organism>
<accession>A0A0D3ACH5</accession>
<evidence type="ECO:0000313" key="2">
    <source>
        <dbReference type="Proteomes" id="UP000032141"/>
    </source>
</evidence>
<evidence type="ECO:0000313" key="1">
    <source>
        <dbReference type="EnsemblPlants" id="Bo1g116280.1"/>
    </source>
</evidence>
<dbReference type="Pfam" id="PF05834">
    <property type="entry name" value="Lycopene_cycl"/>
    <property type="match status" value="1"/>
</dbReference>
<dbReference type="EnsemblPlants" id="Bo1g116280.1">
    <property type="protein sequence ID" value="Bo1g116280.1"/>
    <property type="gene ID" value="Bo1g116280"/>
</dbReference>
<keyword evidence="2" id="KW-1185">Reference proteome</keyword>
<name>A0A0D3ACH5_BRAOL</name>
<proteinExistence type="predicted"/>
<reference evidence="1 2" key="1">
    <citation type="journal article" date="2014" name="Genome Biol.">
        <title>Transcriptome and methylome profiling reveals relics of genome dominance in the mesopolyploid Brassica oleracea.</title>
        <authorList>
            <person name="Parkin I.A."/>
            <person name="Koh C."/>
            <person name="Tang H."/>
            <person name="Robinson S.J."/>
            <person name="Kagale S."/>
            <person name="Clarke W.E."/>
            <person name="Town C.D."/>
            <person name="Nixon J."/>
            <person name="Krishnakumar V."/>
            <person name="Bidwell S.L."/>
            <person name="Denoeud F."/>
            <person name="Belcram H."/>
            <person name="Links M.G."/>
            <person name="Just J."/>
            <person name="Clarke C."/>
            <person name="Bender T."/>
            <person name="Huebert T."/>
            <person name="Mason A.S."/>
            <person name="Pires J.C."/>
            <person name="Barker G."/>
            <person name="Moore J."/>
            <person name="Walley P.G."/>
            <person name="Manoli S."/>
            <person name="Batley J."/>
            <person name="Edwards D."/>
            <person name="Nelson M.N."/>
            <person name="Wang X."/>
            <person name="Paterson A.H."/>
            <person name="King G."/>
            <person name="Bancroft I."/>
            <person name="Chalhoub B."/>
            <person name="Sharpe A.G."/>
        </authorList>
    </citation>
    <scope>NUCLEOTIDE SEQUENCE</scope>
    <source>
        <strain evidence="1 2">cv. TO1000</strain>
    </source>
</reference>
<dbReference type="AlphaFoldDB" id="A0A0D3ACH5"/>
<protein>
    <submittedName>
        <fullName evidence="1">Uncharacterized protein</fullName>
    </submittedName>
</protein>
<dbReference type="Proteomes" id="UP000032141">
    <property type="component" value="Chromosome C1"/>
</dbReference>
<dbReference type="HOGENOM" id="CLU_3127111_0_0_1"/>
<sequence>MRTRKLGAFEAEYPTFLYAMPMTKTRVFFEVLMLRVGGYLPKEPRLWCCS</sequence>